<protein>
    <submittedName>
        <fullName evidence="1">Uncharacterized protein</fullName>
    </submittedName>
</protein>
<proteinExistence type="predicted"/>
<reference evidence="1 2" key="1">
    <citation type="submission" date="2017-03" db="EMBL/GenBank/DDBJ databases">
        <title>WGS assembly of Porphyra umbilicalis.</title>
        <authorList>
            <person name="Brawley S.H."/>
            <person name="Blouin N.A."/>
            <person name="Ficko-Blean E."/>
            <person name="Wheeler G.L."/>
            <person name="Lohr M."/>
            <person name="Goodson H.V."/>
            <person name="Jenkins J.W."/>
            <person name="Blaby-Haas C.E."/>
            <person name="Helliwell K.E."/>
            <person name="Chan C."/>
            <person name="Marriage T."/>
            <person name="Bhattacharya D."/>
            <person name="Klein A.S."/>
            <person name="Badis Y."/>
            <person name="Brodie J."/>
            <person name="Cao Y."/>
            <person name="Collen J."/>
            <person name="Dittami S.M."/>
            <person name="Gachon C.M."/>
            <person name="Green B.R."/>
            <person name="Karpowicz S."/>
            <person name="Kim J.W."/>
            <person name="Kudahl U."/>
            <person name="Lin S."/>
            <person name="Michel G."/>
            <person name="Mittag M."/>
            <person name="Olson B.J."/>
            <person name="Pangilinan J."/>
            <person name="Peng Y."/>
            <person name="Qiu H."/>
            <person name="Shu S."/>
            <person name="Singer J.T."/>
            <person name="Smith A.G."/>
            <person name="Sprecher B.N."/>
            <person name="Wagner V."/>
            <person name="Wang W."/>
            <person name="Wang Z.-Y."/>
            <person name="Yan J."/>
            <person name="Yarish C."/>
            <person name="Zoeuner-Riek S."/>
            <person name="Zhuang Y."/>
            <person name="Zou Y."/>
            <person name="Lindquist E.A."/>
            <person name="Grimwood J."/>
            <person name="Barry K."/>
            <person name="Rokhsar D.S."/>
            <person name="Schmutz J."/>
            <person name="Stiller J.W."/>
            <person name="Grossman A.R."/>
            <person name="Prochnik S.E."/>
        </authorList>
    </citation>
    <scope>NUCLEOTIDE SEQUENCE [LARGE SCALE GENOMIC DNA]</scope>
    <source>
        <strain evidence="1">4086291</strain>
    </source>
</reference>
<organism evidence="1 2">
    <name type="scientific">Porphyra umbilicalis</name>
    <name type="common">Purple laver</name>
    <name type="synonym">Red alga</name>
    <dbReference type="NCBI Taxonomy" id="2786"/>
    <lineage>
        <taxon>Eukaryota</taxon>
        <taxon>Rhodophyta</taxon>
        <taxon>Bangiophyceae</taxon>
        <taxon>Bangiales</taxon>
        <taxon>Bangiaceae</taxon>
        <taxon>Porphyra</taxon>
    </lineage>
</organism>
<name>A0A1X6PFW4_PORUM</name>
<sequence>MTTPRPPAVWGDGRHGCPTGARPVAVAVVATVAATYWTVTATRGAAAASSTAGAPTSGVAVGVGAAPSASGGSVGRTTSWLPSWPNRRRCGRSLARAGRGGRGAPCAPLGAGAPPRVHMGVAWRGRAEGRAALCPTLDGGSVTEWDDRLWRRCLYTQSGRKSFFHDTAGLA</sequence>
<gene>
    <name evidence="1" type="ORF">BU14_0072s0102</name>
</gene>
<dbReference type="EMBL" id="KV918787">
    <property type="protein sequence ID" value="OSX79744.1"/>
    <property type="molecule type" value="Genomic_DNA"/>
</dbReference>
<dbReference type="Proteomes" id="UP000218209">
    <property type="component" value="Unassembled WGS sequence"/>
</dbReference>
<evidence type="ECO:0000313" key="1">
    <source>
        <dbReference type="EMBL" id="OSX79744.1"/>
    </source>
</evidence>
<dbReference type="AlphaFoldDB" id="A0A1X6PFW4"/>
<keyword evidence="2" id="KW-1185">Reference proteome</keyword>
<accession>A0A1X6PFW4</accession>
<evidence type="ECO:0000313" key="2">
    <source>
        <dbReference type="Proteomes" id="UP000218209"/>
    </source>
</evidence>